<keyword evidence="1" id="KW-0648">Protein biosynthesis</keyword>
<keyword evidence="2" id="KW-1185">Reference proteome</keyword>
<evidence type="ECO:0000313" key="1">
    <source>
        <dbReference type="EMBL" id="MFD2832106.1"/>
    </source>
</evidence>
<proteinExistence type="predicted"/>
<name>A0ABW5X3I1_9FLAO</name>
<comment type="caution">
    <text evidence="1">The sequence shown here is derived from an EMBL/GenBank/DDBJ whole genome shotgun (WGS) entry which is preliminary data.</text>
</comment>
<dbReference type="Proteomes" id="UP001597438">
    <property type="component" value="Unassembled WGS sequence"/>
</dbReference>
<keyword evidence="1" id="KW-0251">Elongation factor</keyword>
<dbReference type="GO" id="GO:0003746">
    <property type="term" value="F:translation elongation factor activity"/>
    <property type="evidence" value="ECO:0007669"/>
    <property type="project" value="UniProtKB-KW"/>
</dbReference>
<dbReference type="RefSeq" id="WP_251739471.1">
    <property type="nucleotide sequence ID" value="NZ_JBHUOJ010000004.1"/>
</dbReference>
<dbReference type="EMBL" id="JBHUOJ010000004">
    <property type="protein sequence ID" value="MFD2832106.1"/>
    <property type="molecule type" value="Genomic_DNA"/>
</dbReference>
<evidence type="ECO:0000313" key="2">
    <source>
        <dbReference type="Proteomes" id="UP001597438"/>
    </source>
</evidence>
<organism evidence="1 2">
    <name type="scientific">Christiangramia antarctica</name>
    <dbReference type="NCBI Taxonomy" id="2058158"/>
    <lineage>
        <taxon>Bacteria</taxon>
        <taxon>Pseudomonadati</taxon>
        <taxon>Bacteroidota</taxon>
        <taxon>Flavobacteriia</taxon>
        <taxon>Flavobacteriales</taxon>
        <taxon>Flavobacteriaceae</taxon>
        <taxon>Christiangramia</taxon>
    </lineage>
</organism>
<accession>A0ABW5X3I1</accession>
<sequence length="151" mass="16801">MAKEIKRDLIHACEEYLAKKTAVVKSALNGLKEDLENESKSSAGDKYETGREMINIEWNKLSAQLAQYNQLRNILSRISNSENTENVSLGSIVYTENANYFLSIPAGKITFENSEFFAVGIKSPVAAVLLGKKAKDPFEINGKKSKITRII</sequence>
<protein>
    <submittedName>
        <fullName evidence="1">Transcription elongation factor</fullName>
    </submittedName>
</protein>
<gene>
    <name evidence="1" type="ORF">ACFSYS_02325</name>
</gene>
<reference evidence="2" key="1">
    <citation type="journal article" date="2019" name="Int. J. Syst. Evol. Microbiol.">
        <title>The Global Catalogue of Microorganisms (GCM) 10K type strain sequencing project: providing services to taxonomists for standard genome sequencing and annotation.</title>
        <authorList>
            <consortium name="The Broad Institute Genomics Platform"/>
            <consortium name="The Broad Institute Genome Sequencing Center for Infectious Disease"/>
            <person name="Wu L."/>
            <person name="Ma J."/>
        </authorList>
    </citation>
    <scope>NUCLEOTIDE SEQUENCE [LARGE SCALE GENOMIC DNA]</scope>
    <source>
        <strain evidence="2">KCTC 52925</strain>
    </source>
</reference>